<dbReference type="RefSeq" id="WP_264653612.1">
    <property type="nucleotide sequence ID" value="NZ_JAOQNN010000001.1"/>
</dbReference>
<gene>
    <name evidence="1" type="ORF">M2256_000005</name>
</gene>
<comment type="caution">
    <text evidence="1">The sequence shown here is derived from an EMBL/GenBank/DDBJ whole genome shotgun (WGS) entry which is preliminary data.</text>
</comment>
<evidence type="ECO:0000313" key="2">
    <source>
        <dbReference type="Proteomes" id="UP001207687"/>
    </source>
</evidence>
<dbReference type="InterPro" id="IPR036388">
    <property type="entry name" value="WH-like_DNA-bd_sf"/>
</dbReference>
<accession>A0AAW5TJR7</accession>
<proteinExistence type="predicted"/>
<dbReference type="AlphaFoldDB" id="A0AAW5TJR7"/>
<dbReference type="SUPFAM" id="SSF46785">
    <property type="entry name" value="Winged helix' DNA-binding domain"/>
    <property type="match status" value="1"/>
</dbReference>
<dbReference type="Proteomes" id="UP001207687">
    <property type="component" value="Unassembled WGS sequence"/>
</dbReference>
<sequence length="76" mass="8913">MDNKKLRYLILKTLAEKKDPFLELKNEDIPERDIFEQGKLLQKEGYIKGNVCADDTIHMWGSLTEQGEQFLEDNKV</sequence>
<dbReference type="Gene3D" id="1.10.10.10">
    <property type="entry name" value="Winged helix-like DNA-binding domain superfamily/Winged helix DNA-binding domain"/>
    <property type="match status" value="1"/>
</dbReference>
<organism evidence="1 2">
    <name type="scientific">Lactococcus lactis</name>
    <dbReference type="NCBI Taxonomy" id="1358"/>
    <lineage>
        <taxon>Bacteria</taxon>
        <taxon>Bacillati</taxon>
        <taxon>Bacillota</taxon>
        <taxon>Bacilli</taxon>
        <taxon>Lactobacillales</taxon>
        <taxon>Streptococcaceae</taxon>
        <taxon>Lactococcus</taxon>
    </lineage>
</organism>
<name>A0AAW5TJR7_9LACT</name>
<dbReference type="EMBL" id="JAOQNN010000001">
    <property type="protein sequence ID" value="MCW2279547.1"/>
    <property type="molecule type" value="Genomic_DNA"/>
</dbReference>
<dbReference type="InterPro" id="IPR036390">
    <property type="entry name" value="WH_DNA-bd_sf"/>
</dbReference>
<reference evidence="1" key="1">
    <citation type="submission" date="2023-08" db="EMBL/GenBank/DDBJ databases">
        <title>Genomic analyses of the natural microbiome of Caenorhabditis elegans.</title>
        <authorList>
            <person name="Samuel B."/>
        </authorList>
    </citation>
    <scope>NUCLEOTIDE SEQUENCE</scope>
    <source>
        <strain evidence="1">BIGb0220</strain>
    </source>
</reference>
<protein>
    <submittedName>
        <fullName evidence="1">Uncharacterized protein</fullName>
    </submittedName>
</protein>
<evidence type="ECO:0000313" key="1">
    <source>
        <dbReference type="EMBL" id="MCW2279547.1"/>
    </source>
</evidence>